<protein>
    <recommendedName>
        <fullName evidence="2">DUF7903 domain-containing protein</fullName>
    </recommendedName>
</protein>
<dbReference type="Gramene" id="OIT28697">
    <property type="protein sequence ID" value="OIT28697"/>
    <property type="gene ID" value="A4A49_34182"/>
</dbReference>
<evidence type="ECO:0000313" key="4">
    <source>
        <dbReference type="Proteomes" id="UP000187609"/>
    </source>
</evidence>
<reference evidence="3" key="1">
    <citation type="submission" date="2016-11" db="EMBL/GenBank/DDBJ databases">
        <title>The genome of Nicotiana attenuata.</title>
        <authorList>
            <person name="Xu S."/>
            <person name="Brockmoeller T."/>
            <person name="Gaquerel E."/>
            <person name="Navarro A."/>
            <person name="Kuhl H."/>
            <person name="Gase K."/>
            <person name="Ling Z."/>
            <person name="Zhou W."/>
            <person name="Kreitzer C."/>
            <person name="Stanke M."/>
            <person name="Tang H."/>
            <person name="Lyons E."/>
            <person name="Pandey P."/>
            <person name="Pandey S.P."/>
            <person name="Timmermann B."/>
            <person name="Baldwin I.T."/>
        </authorList>
    </citation>
    <scope>NUCLEOTIDE SEQUENCE [LARGE SCALE GENOMIC DNA]</scope>
    <source>
        <strain evidence="3">UT</strain>
    </source>
</reference>
<accession>A0A314KHH9</accession>
<name>A0A314KHH9_NICAT</name>
<dbReference type="Proteomes" id="UP000187609">
    <property type="component" value="Unassembled WGS sequence"/>
</dbReference>
<gene>
    <name evidence="3" type="ORF">A4A49_34182</name>
</gene>
<proteinExistence type="predicted"/>
<dbReference type="PANTHER" id="PTHR35481:SF4">
    <property type="match status" value="1"/>
</dbReference>
<dbReference type="AlphaFoldDB" id="A0A314KHH9"/>
<dbReference type="KEGG" id="nau:109212331"/>
<evidence type="ECO:0000313" key="3">
    <source>
        <dbReference type="EMBL" id="OIT28697.1"/>
    </source>
</evidence>
<keyword evidence="4" id="KW-1185">Reference proteome</keyword>
<feature type="domain" description="DUF7903" evidence="2">
    <location>
        <begin position="48"/>
        <end position="366"/>
    </location>
</feature>
<organism evidence="3 4">
    <name type="scientific">Nicotiana attenuata</name>
    <name type="common">Coyote tobacco</name>
    <dbReference type="NCBI Taxonomy" id="49451"/>
    <lineage>
        <taxon>Eukaryota</taxon>
        <taxon>Viridiplantae</taxon>
        <taxon>Streptophyta</taxon>
        <taxon>Embryophyta</taxon>
        <taxon>Tracheophyta</taxon>
        <taxon>Spermatophyta</taxon>
        <taxon>Magnoliopsida</taxon>
        <taxon>eudicotyledons</taxon>
        <taxon>Gunneridae</taxon>
        <taxon>Pentapetalae</taxon>
        <taxon>asterids</taxon>
        <taxon>lamiids</taxon>
        <taxon>Solanales</taxon>
        <taxon>Solanaceae</taxon>
        <taxon>Nicotianoideae</taxon>
        <taxon>Nicotianeae</taxon>
        <taxon>Nicotiana</taxon>
    </lineage>
</organism>
<feature type="region of interest" description="Disordered" evidence="1">
    <location>
        <begin position="1"/>
        <end position="26"/>
    </location>
</feature>
<evidence type="ECO:0000256" key="1">
    <source>
        <dbReference type="SAM" id="MobiDB-lite"/>
    </source>
</evidence>
<sequence length="371" mass="41897">MSAYIPPHKRHTKGSPSPKPSPAPESLIPTFKKNLNFGNQKRKEKYLGGILYAHDAVSKWFPVGLTVDDSQFSSLVRLQPVSVERKSGDKPLSLVLMEGTNQLLDKPWLLVAKIVTEDLLLSFQHVKCEMEQSNMEELKPTLVARFGRILFYGNSSNSQESLKSPLGETALRQMKKSFYTNVPLSYMEYIGNLPFETLGLEYGEEKELYYIKLSDNLRSDSTVSCRCAIAEDQKRIQLYKIEVNQVRHMVEDMSCLGKSSDLRLMLHTKKIMTALSDEEIAGIKNLIDSGILDSEVKGGLRWPIGKDSSGGRYAVIGVWHTTAKSYGNLSIRFKLRHADRFDFRSSTSEVSWETSLKMPGIVSQLRVGFFL</sequence>
<dbReference type="InterPro" id="IPR057225">
    <property type="entry name" value="DUF7903"/>
</dbReference>
<dbReference type="OrthoDB" id="2014147at2759"/>
<dbReference type="Pfam" id="PF25475">
    <property type="entry name" value="DUF7903"/>
    <property type="match status" value="1"/>
</dbReference>
<dbReference type="PANTHER" id="PTHR35481">
    <property type="entry name" value="DNA-DIRECTED RNA POLYMERASE SUBUNIT ALPHA"/>
    <property type="match status" value="1"/>
</dbReference>
<comment type="caution">
    <text evidence="3">The sequence shown here is derived from an EMBL/GenBank/DDBJ whole genome shotgun (WGS) entry which is preliminary data.</text>
</comment>
<evidence type="ECO:0000259" key="2">
    <source>
        <dbReference type="Pfam" id="PF25475"/>
    </source>
</evidence>
<dbReference type="EMBL" id="MJEQ01001978">
    <property type="protein sequence ID" value="OIT28697.1"/>
    <property type="molecule type" value="Genomic_DNA"/>
</dbReference>